<accession>A0A117N2U8</accession>
<evidence type="ECO:0000313" key="1">
    <source>
        <dbReference type="EMBL" id="KUM25627.1"/>
    </source>
</evidence>
<dbReference type="AlphaFoldDB" id="A0A117N2U8"/>
<comment type="caution">
    <text evidence="1">The sequence shown here is derived from an EMBL/GenBank/DDBJ whole genome shotgun (WGS) entry which is preliminary data.</text>
</comment>
<evidence type="ECO:0000313" key="2">
    <source>
        <dbReference type="Proteomes" id="UP000053176"/>
    </source>
</evidence>
<name>A0A117N2U8_RHILI</name>
<sequence>MKGDAISYPPRGLSRDEAARYVGVGPTLFDEMVADGRMPKPKRVNSRAIWDRVALDIAFSSLPDKNNGLQELLERSKKIARRAE</sequence>
<reference evidence="1 2" key="1">
    <citation type="submission" date="2015-12" db="EMBL/GenBank/DDBJ databases">
        <title>Draft genome sequence of Mesorhizobium sp. UFLA 01-765, a multitolerant efficient symbiont and plant-growth promoting strain isolated from Zn-mining soil using Leucaena leucocephala as a trap plant.</title>
        <authorList>
            <person name="Rangel W.M."/>
            <person name="Thijs S."/>
            <person name="Longatti S.M."/>
            <person name="Moreira F.M."/>
            <person name="Weyens N."/>
            <person name="Vangronsveld J."/>
            <person name="Van Hamme J.D."/>
            <person name="Bottos E.M."/>
            <person name="Rineau F."/>
        </authorList>
    </citation>
    <scope>NUCLEOTIDE SEQUENCE [LARGE SCALE GENOMIC DNA]</scope>
    <source>
        <strain evidence="1 2">UFLA 01-765</strain>
    </source>
</reference>
<proteinExistence type="predicted"/>
<dbReference type="OrthoDB" id="7220345at2"/>
<dbReference type="Proteomes" id="UP000053176">
    <property type="component" value="Unassembled WGS sequence"/>
</dbReference>
<protein>
    <submittedName>
        <fullName evidence="1">Uncharacterized protein</fullName>
    </submittedName>
</protein>
<gene>
    <name evidence="1" type="ORF">AU467_25240</name>
</gene>
<dbReference type="EMBL" id="LPWA01000115">
    <property type="protein sequence ID" value="KUM25627.1"/>
    <property type="molecule type" value="Genomic_DNA"/>
</dbReference>
<organism evidence="1 2">
    <name type="scientific">Rhizobium loti</name>
    <name type="common">Mesorhizobium loti</name>
    <dbReference type="NCBI Taxonomy" id="381"/>
    <lineage>
        <taxon>Bacteria</taxon>
        <taxon>Pseudomonadati</taxon>
        <taxon>Pseudomonadota</taxon>
        <taxon>Alphaproteobacteria</taxon>
        <taxon>Hyphomicrobiales</taxon>
        <taxon>Phyllobacteriaceae</taxon>
        <taxon>Mesorhizobium</taxon>
    </lineage>
</organism>